<dbReference type="Proteomes" id="UP000229335">
    <property type="component" value="Unassembled WGS sequence"/>
</dbReference>
<evidence type="ECO:0000313" key="5">
    <source>
        <dbReference type="EMBL" id="PIT93582.1"/>
    </source>
</evidence>
<name>A0A2M6WLD6_9BACT</name>
<sequence>VRHTFYTVLAKDQQEVLQTLIPRRGEIFIKAGGGNVWQPLAVNRIFQTVFLVPKEVTDKNTVAEKLAPLAGISLEKIIEKLNDPQDPYEPLKSKLDDEIAQKIKDMNLSGVHFTPENWRWYPQGSLASNVLGFMGVKNNQRVGQYGLEQYYQDILAGKSGLLDSQKDALGNWLLMGDYNLEPAQDGLSIYLTLDQNIQYVVEQKMKAVMEKWRAASGCAIIMDPKTGAILAMASLPDFDPNEYQRTKSEDYFMNSCTQKLYEPGSVFKPVIMAAGLDIGKIFPETAYTDTGLVRIGNWTIQNSQQKTYGLSTMTQVLEKSINTGVVFVQRLIGGEIFKKYIEAFGFGSSTGIDLASETSGNLKNIEENKDINFANAAFGQGILVTPLQMASAIAAIANDGKLMQPYVVEKIVAPDGQEQITQPKVIRQVIAPQNAGQLTAMLVSTVRNGYDKVKLPGYFVAGKTGTAQIAEGHGYSDNDTNHSFEGYAPAYNPQFLIFLKLEKPQGISFASESLAPVFTDIARYLFNYYEISPEE</sequence>
<dbReference type="AlphaFoldDB" id="A0A2M6WLD6"/>
<protein>
    <recommendedName>
        <fullName evidence="7">Penicillin-binding protein 2</fullName>
    </recommendedName>
</protein>
<keyword evidence="2" id="KW-0472">Membrane</keyword>
<comment type="caution">
    <text evidence="5">The sequence shown here is derived from an EMBL/GenBank/DDBJ whole genome shotgun (WGS) entry which is preliminary data.</text>
</comment>
<evidence type="ECO:0000259" key="4">
    <source>
        <dbReference type="Pfam" id="PF03717"/>
    </source>
</evidence>
<dbReference type="InterPro" id="IPR036138">
    <property type="entry name" value="PBP_dimer_sf"/>
</dbReference>
<evidence type="ECO:0008006" key="7">
    <source>
        <dbReference type="Google" id="ProtNLM"/>
    </source>
</evidence>
<dbReference type="InterPro" id="IPR005311">
    <property type="entry name" value="PBP_dimer"/>
</dbReference>
<dbReference type="Pfam" id="PF03717">
    <property type="entry name" value="PBP_dimer"/>
    <property type="match status" value="1"/>
</dbReference>
<dbReference type="GO" id="GO:0008658">
    <property type="term" value="F:penicillin binding"/>
    <property type="evidence" value="ECO:0007669"/>
    <property type="project" value="InterPro"/>
</dbReference>
<dbReference type="EMBL" id="PFAS01000062">
    <property type="protein sequence ID" value="PIT93582.1"/>
    <property type="molecule type" value="Genomic_DNA"/>
</dbReference>
<dbReference type="InterPro" id="IPR050515">
    <property type="entry name" value="Beta-lactam/transpept"/>
</dbReference>
<dbReference type="InterPro" id="IPR001460">
    <property type="entry name" value="PCN-bd_Tpept"/>
</dbReference>
<dbReference type="PANTHER" id="PTHR30627:SF1">
    <property type="entry name" value="PEPTIDOGLYCAN D,D-TRANSPEPTIDASE FTSI"/>
    <property type="match status" value="1"/>
</dbReference>
<dbReference type="GO" id="GO:0071555">
    <property type="term" value="P:cell wall organization"/>
    <property type="evidence" value="ECO:0007669"/>
    <property type="project" value="TreeGrafter"/>
</dbReference>
<dbReference type="SUPFAM" id="SSF56519">
    <property type="entry name" value="Penicillin binding protein dimerisation domain"/>
    <property type="match status" value="1"/>
</dbReference>
<gene>
    <name evidence="5" type="ORF">COU00_03580</name>
</gene>
<dbReference type="Gene3D" id="3.90.1310.10">
    <property type="entry name" value="Penicillin-binding protein 2a (Domain 2)"/>
    <property type="match status" value="1"/>
</dbReference>
<evidence type="ECO:0000256" key="1">
    <source>
        <dbReference type="ARBA" id="ARBA00004370"/>
    </source>
</evidence>
<evidence type="ECO:0000313" key="6">
    <source>
        <dbReference type="Proteomes" id="UP000229335"/>
    </source>
</evidence>
<organism evidence="5 6">
    <name type="scientific">Candidatus Falkowbacteria bacterium CG10_big_fil_rev_8_21_14_0_10_43_11</name>
    <dbReference type="NCBI Taxonomy" id="1974568"/>
    <lineage>
        <taxon>Bacteria</taxon>
        <taxon>Candidatus Falkowiibacteriota</taxon>
    </lineage>
</organism>
<evidence type="ECO:0000256" key="2">
    <source>
        <dbReference type="ARBA" id="ARBA00023136"/>
    </source>
</evidence>
<evidence type="ECO:0000259" key="3">
    <source>
        <dbReference type="Pfam" id="PF00905"/>
    </source>
</evidence>
<dbReference type="SUPFAM" id="SSF56601">
    <property type="entry name" value="beta-lactamase/transpeptidase-like"/>
    <property type="match status" value="1"/>
</dbReference>
<feature type="domain" description="Penicillin-binding protein dimerisation" evidence="4">
    <location>
        <begin position="22"/>
        <end position="171"/>
    </location>
</feature>
<accession>A0A2M6WLD6</accession>
<feature type="domain" description="Penicillin-binding protein transpeptidase" evidence="3">
    <location>
        <begin position="217"/>
        <end position="521"/>
    </location>
</feature>
<dbReference type="InterPro" id="IPR012338">
    <property type="entry name" value="Beta-lactam/transpept-like"/>
</dbReference>
<feature type="non-terminal residue" evidence="5">
    <location>
        <position position="1"/>
    </location>
</feature>
<comment type="subcellular location">
    <subcellularLocation>
        <location evidence="1">Membrane</location>
    </subcellularLocation>
</comment>
<reference evidence="6" key="1">
    <citation type="submission" date="2017-09" db="EMBL/GenBank/DDBJ databases">
        <title>Depth-based differentiation of microbial function through sediment-hosted aquifers and enrichment of novel symbionts in the deep terrestrial subsurface.</title>
        <authorList>
            <person name="Probst A.J."/>
            <person name="Ladd B."/>
            <person name="Jarett J.K."/>
            <person name="Geller-Mcgrath D.E."/>
            <person name="Sieber C.M.K."/>
            <person name="Emerson J.B."/>
            <person name="Anantharaman K."/>
            <person name="Thomas B.C."/>
            <person name="Malmstrom R."/>
            <person name="Stieglmeier M."/>
            <person name="Klingl A."/>
            <person name="Woyke T."/>
            <person name="Ryan C.M."/>
            <person name="Banfield J.F."/>
        </authorList>
    </citation>
    <scope>NUCLEOTIDE SEQUENCE [LARGE SCALE GENOMIC DNA]</scope>
</reference>
<dbReference type="PANTHER" id="PTHR30627">
    <property type="entry name" value="PEPTIDOGLYCAN D,D-TRANSPEPTIDASE"/>
    <property type="match status" value="1"/>
</dbReference>
<dbReference type="GO" id="GO:0005886">
    <property type="term" value="C:plasma membrane"/>
    <property type="evidence" value="ECO:0007669"/>
    <property type="project" value="TreeGrafter"/>
</dbReference>
<dbReference type="Gene3D" id="3.40.710.10">
    <property type="entry name" value="DD-peptidase/beta-lactamase superfamily"/>
    <property type="match status" value="1"/>
</dbReference>
<dbReference type="Gene3D" id="3.30.450.330">
    <property type="match status" value="1"/>
</dbReference>
<dbReference type="Pfam" id="PF00905">
    <property type="entry name" value="Transpeptidase"/>
    <property type="match status" value="1"/>
</dbReference>
<proteinExistence type="predicted"/>